<dbReference type="PANTHER" id="PTHR30050:SF8">
    <property type="entry name" value="PRIMOSOMAL PROTEIN DNAI"/>
    <property type="match status" value="1"/>
</dbReference>
<feature type="domain" description="Primosomal DnaI N-terminal" evidence="2">
    <location>
        <begin position="5"/>
        <end position="96"/>
    </location>
</feature>
<dbReference type="SUPFAM" id="SSF52540">
    <property type="entry name" value="P-loop containing nucleoside triphosphate hydrolases"/>
    <property type="match status" value="1"/>
</dbReference>
<sequence>MSYVEDMGKELSKRLVENKWEKKYKEIIEKSIKDDDVQLFLRENKDRLSHQEILKGASKLYEFVDLKQKIAEGKEVFAPGYSPQLTISDHHIEVTYVPTKKLIEERRLREINNRINIVNLPKSIRKATLENYYRDDDGRMIALKKAIEFVANYTETPNIFHKGLYLSGSFGVGKTYLLGAIANKLAEKGIKVTLVHMPSFAVEIKNSIGKNTTMEKVDALKKAPVLMMDDIGADQLSSWFRDDVLGVILQYRMQEELPTFFSSNIALDDLEEFYLTQNTRGELEPLKAKRIMERIRFLVDEVVINGENRRNK</sequence>
<evidence type="ECO:0000313" key="3">
    <source>
        <dbReference type="EMBL" id="EEJ74918.1"/>
    </source>
</evidence>
<dbReference type="Proteomes" id="UP000003531">
    <property type="component" value="Unassembled WGS sequence"/>
</dbReference>
<proteinExistence type="predicted"/>
<dbReference type="NCBIfam" id="NF006505">
    <property type="entry name" value="PRK08939.1"/>
    <property type="match status" value="1"/>
</dbReference>
<protein>
    <submittedName>
        <fullName evidence="3">Putative primosomal protein DnaI</fullName>
    </submittedName>
</protein>
<evidence type="ECO:0000313" key="4">
    <source>
        <dbReference type="Proteomes" id="UP000003531"/>
    </source>
</evidence>
<organism evidence="3 4">
    <name type="scientific">Ligilactobacillus salivarius DSM 20555 = ATCC 11741</name>
    <dbReference type="NCBI Taxonomy" id="1423799"/>
    <lineage>
        <taxon>Bacteria</taxon>
        <taxon>Bacillati</taxon>
        <taxon>Bacillota</taxon>
        <taxon>Bacilli</taxon>
        <taxon>Lactobacillales</taxon>
        <taxon>Lactobacillaceae</taxon>
        <taxon>Ligilactobacillus</taxon>
    </lineage>
</organism>
<name>C2EEI6_9LACO</name>
<evidence type="ECO:0000259" key="2">
    <source>
        <dbReference type="Pfam" id="PF07319"/>
    </source>
</evidence>
<accession>C2EEI6</accession>
<gene>
    <name evidence="3" type="primary">dnaI</name>
    <name evidence="3" type="ORF">HMPREF0545_0058</name>
</gene>
<comment type="caution">
    <text evidence="3">The sequence shown here is derived from an EMBL/GenBank/DDBJ whole genome shotgun (WGS) entry which is preliminary data.</text>
</comment>
<evidence type="ECO:0000259" key="1">
    <source>
        <dbReference type="Pfam" id="PF01695"/>
    </source>
</evidence>
<dbReference type="AlphaFoldDB" id="C2EEI6"/>
<dbReference type="Pfam" id="PF01695">
    <property type="entry name" value="IstB_IS21"/>
    <property type="match status" value="1"/>
</dbReference>
<feature type="domain" description="IstB-like ATP-binding" evidence="1">
    <location>
        <begin position="105"/>
        <end position="310"/>
    </location>
</feature>
<dbReference type="PANTHER" id="PTHR30050">
    <property type="entry name" value="CHROMOSOMAL REPLICATION INITIATOR PROTEIN DNAA"/>
    <property type="match status" value="1"/>
</dbReference>
<dbReference type="HOGENOM" id="CLU_077384_1_0_9"/>
<dbReference type="Pfam" id="PF07319">
    <property type="entry name" value="DnaI_N"/>
    <property type="match status" value="1"/>
</dbReference>
<dbReference type="InterPro" id="IPR027417">
    <property type="entry name" value="P-loop_NTPase"/>
</dbReference>
<dbReference type="EMBL" id="ACGT01000001">
    <property type="protein sequence ID" value="EEJ74918.1"/>
    <property type="molecule type" value="Genomic_DNA"/>
</dbReference>
<dbReference type="CDD" id="cd00009">
    <property type="entry name" value="AAA"/>
    <property type="match status" value="1"/>
</dbReference>
<reference evidence="3 4" key="1">
    <citation type="submission" date="2009-01" db="EMBL/GenBank/DDBJ databases">
        <authorList>
            <person name="Qin X."/>
            <person name="Bachman B."/>
            <person name="Battles P."/>
            <person name="Bell A."/>
            <person name="Bess C."/>
            <person name="Bickham C."/>
            <person name="Chaboub L."/>
            <person name="Chen D."/>
            <person name="Coyle M."/>
            <person name="Deiros D.R."/>
            <person name="Dinh H."/>
            <person name="Forbes L."/>
            <person name="Fowler G."/>
            <person name="Francisco L."/>
            <person name="Fu Q."/>
            <person name="Gubbala S."/>
            <person name="Hale W."/>
            <person name="Han Y."/>
            <person name="Hemphill L."/>
            <person name="Highlander S.K."/>
            <person name="Hirani K."/>
            <person name="Hogues M."/>
            <person name="Jackson L."/>
            <person name="Jakkamsetti A."/>
            <person name="Javaid M."/>
            <person name="Jiang H."/>
            <person name="Korchina V."/>
            <person name="Kovar C."/>
            <person name="Lara F."/>
            <person name="Lee S."/>
            <person name="Mata R."/>
            <person name="Mathew T."/>
            <person name="Moen C."/>
            <person name="Morales K."/>
            <person name="Munidasa M."/>
            <person name="Nazareth L."/>
            <person name="Ngo R."/>
            <person name="Nguyen L."/>
            <person name="Okwuonu G."/>
            <person name="Ongeri F."/>
            <person name="Patil S."/>
            <person name="Petrosino J."/>
            <person name="Pham C."/>
            <person name="Pham P."/>
            <person name="Pu L.-L."/>
            <person name="Puazo M."/>
            <person name="Raj R."/>
            <person name="Reid J."/>
            <person name="Rouhana J."/>
            <person name="Saada N."/>
            <person name="Shang Y."/>
            <person name="Simmons D."/>
            <person name="Thornton R."/>
            <person name="Warren J."/>
            <person name="Weissenberger G."/>
            <person name="Zhang J."/>
            <person name="Zhang L."/>
            <person name="Zhou C."/>
            <person name="Zhu D."/>
            <person name="Muzny D."/>
            <person name="Worley K."/>
            <person name="Gibbs R."/>
        </authorList>
    </citation>
    <scope>NUCLEOTIDE SEQUENCE [LARGE SCALE GENOMIC DNA]</scope>
    <source>
        <strain evidence="3 4">ATCC 11741</strain>
    </source>
</reference>
<dbReference type="GO" id="GO:0005524">
    <property type="term" value="F:ATP binding"/>
    <property type="evidence" value="ECO:0007669"/>
    <property type="project" value="InterPro"/>
</dbReference>
<dbReference type="InterPro" id="IPR002611">
    <property type="entry name" value="IstB_ATP-bd"/>
</dbReference>
<dbReference type="Gene3D" id="3.40.50.300">
    <property type="entry name" value="P-loop containing nucleotide triphosphate hydrolases"/>
    <property type="match status" value="1"/>
</dbReference>
<dbReference type="InterPro" id="IPR009928">
    <property type="entry name" value="DnaI_N"/>
</dbReference>
<dbReference type="GO" id="GO:0006260">
    <property type="term" value="P:DNA replication"/>
    <property type="evidence" value="ECO:0007669"/>
    <property type="project" value="TreeGrafter"/>
</dbReference>